<dbReference type="EMBL" id="MTYJ01000165">
    <property type="protein sequence ID" value="OQV11623.1"/>
    <property type="molecule type" value="Genomic_DNA"/>
</dbReference>
<dbReference type="SUPFAM" id="SSF51206">
    <property type="entry name" value="cAMP-binding domain-like"/>
    <property type="match status" value="2"/>
</dbReference>
<name>A0A1W0W8W3_HYPEX</name>
<dbReference type="Gene3D" id="2.60.120.10">
    <property type="entry name" value="Jelly Rolls"/>
    <property type="match status" value="2"/>
</dbReference>
<dbReference type="InterPro" id="IPR018488">
    <property type="entry name" value="cNMP-bd_CS"/>
</dbReference>
<dbReference type="PANTHER" id="PTHR11635">
    <property type="entry name" value="CAMP-DEPENDENT PROTEIN KINASE REGULATORY CHAIN"/>
    <property type="match status" value="1"/>
</dbReference>
<dbReference type="CDD" id="cd00038">
    <property type="entry name" value="CAP_ED"/>
    <property type="match status" value="2"/>
</dbReference>
<evidence type="ECO:0000256" key="4">
    <source>
        <dbReference type="SAM" id="MobiDB-lite"/>
    </source>
</evidence>
<dbReference type="InterPro" id="IPR014710">
    <property type="entry name" value="RmlC-like_jellyroll"/>
</dbReference>
<dbReference type="GO" id="GO:0005952">
    <property type="term" value="C:cAMP-dependent protein kinase complex"/>
    <property type="evidence" value="ECO:0007669"/>
    <property type="project" value="InterPro"/>
</dbReference>
<keyword evidence="7" id="KW-1185">Reference proteome</keyword>
<dbReference type="Proteomes" id="UP000192578">
    <property type="component" value="Unassembled WGS sequence"/>
</dbReference>
<protein>
    <submittedName>
        <fullName evidence="6">cAMP-dependent protein kinase type II regulatory subunit</fullName>
    </submittedName>
</protein>
<dbReference type="GO" id="GO:0034236">
    <property type="term" value="F:protein kinase A catalytic subunit binding"/>
    <property type="evidence" value="ECO:0007669"/>
    <property type="project" value="TreeGrafter"/>
</dbReference>
<dbReference type="InterPro" id="IPR000595">
    <property type="entry name" value="cNMP-bd_dom"/>
</dbReference>
<accession>A0A1W0W8W3</accession>
<keyword evidence="2" id="KW-0547">Nucleotide-binding</keyword>
<dbReference type="PROSITE" id="PS00889">
    <property type="entry name" value="CNMP_BINDING_2"/>
    <property type="match status" value="2"/>
</dbReference>
<keyword evidence="3" id="KW-0114">cAMP</keyword>
<dbReference type="Pfam" id="PF00027">
    <property type="entry name" value="cNMP_binding"/>
    <property type="match status" value="2"/>
</dbReference>
<gene>
    <name evidence="6" type="ORF">BV898_14046</name>
</gene>
<evidence type="ECO:0000313" key="6">
    <source>
        <dbReference type="EMBL" id="OQV11623.1"/>
    </source>
</evidence>
<sequence>MSNLNVGGKSATGKAARRLPDGAKEILQDFVVSVLRQKLLDDEDKKDPVSTSTANLTRDASNINIEPQKGLETQIGNIQPSSVRDFTAAQDRAFPSVNIQPSGHFATSVPVVGAASSVQPAGDEALAKTDHADEHRYDPTASPPADQAAKSFPKTEEQMAHVKEAVNDVLLFRMLDDEHMFKVIEALEQVNVTAGQDVIEFGDEKADYFYVIESGEFDCYAPDGQSGMKKIHEYINKGSFGELALMYAQPRAATVTARTDGQLWQLDRETFKRIIVQGAYEKRKLYMSLLEKVDFIADLQNYEKQSVCDALTGKVYNKGEVVMSQGDAADGMYFVEAGGVVCLRHDEGSEDKEIGKAVPGEYVGELALITNKPRAATVIVSEDNTKLAFLDAKAFERLMGPCVDILNKNVSRYKDRMIEAFGENYAQFLS</sequence>
<comment type="caution">
    <text evidence="6">The sequence shown here is derived from an EMBL/GenBank/DDBJ whole genome shotgun (WGS) entry which is preliminary data.</text>
</comment>
<evidence type="ECO:0000256" key="1">
    <source>
        <dbReference type="ARBA" id="ARBA00005753"/>
    </source>
</evidence>
<feature type="domain" description="Cyclic nucleotide-binding" evidence="5">
    <location>
        <begin position="295"/>
        <end position="416"/>
    </location>
</feature>
<dbReference type="GO" id="GO:0005829">
    <property type="term" value="C:cytosol"/>
    <property type="evidence" value="ECO:0007669"/>
    <property type="project" value="TreeGrafter"/>
</dbReference>
<feature type="region of interest" description="Disordered" evidence="4">
    <location>
        <begin position="134"/>
        <end position="153"/>
    </location>
</feature>
<comment type="similarity">
    <text evidence="1">Belongs to the cAMP-dependent kinase regulatory chain family.</text>
</comment>
<evidence type="ECO:0000259" key="5">
    <source>
        <dbReference type="PROSITE" id="PS50042"/>
    </source>
</evidence>
<dbReference type="GO" id="GO:0030552">
    <property type="term" value="F:cAMP binding"/>
    <property type="evidence" value="ECO:0007669"/>
    <property type="project" value="UniProtKB-KW"/>
</dbReference>
<dbReference type="GO" id="GO:0004862">
    <property type="term" value="F:cAMP-dependent protein kinase inhibitor activity"/>
    <property type="evidence" value="ECO:0007669"/>
    <property type="project" value="TreeGrafter"/>
</dbReference>
<reference evidence="7" key="1">
    <citation type="submission" date="2017-01" db="EMBL/GenBank/DDBJ databases">
        <title>Comparative genomics of anhydrobiosis in the tardigrade Hypsibius dujardini.</title>
        <authorList>
            <person name="Yoshida Y."/>
            <person name="Koutsovoulos G."/>
            <person name="Laetsch D."/>
            <person name="Stevens L."/>
            <person name="Kumar S."/>
            <person name="Horikawa D."/>
            <person name="Ishino K."/>
            <person name="Komine S."/>
            <person name="Tomita M."/>
            <person name="Blaxter M."/>
            <person name="Arakawa K."/>
        </authorList>
    </citation>
    <scope>NUCLEOTIDE SEQUENCE [LARGE SCALE GENOMIC DNA]</scope>
    <source>
        <strain evidence="7">Z151</strain>
    </source>
</reference>
<dbReference type="OrthoDB" id="417078at2759"/>
<evidence type="ECO:0000256" key="2">
    <source>
        <dbReference type="ARBA" id="ARBA00022566"/>
    </source>
</evidence>
<evidence type="ECO:0000313" key="7">
    <source>
        <dbReference type="Proteomes" id="UP000192578"/>
    </source>
</evidence>
<dbReference type="SMART" id="SM00100">
    <property type="entry name" value="cNMP"/>
    <property type="match status" value="2"/>
</dbReference>
<evidence type="ECO:0000256" key="3">
    <source>
        <dbReference type="ARBA" id="ARBA00023149"/>
    </source>
</evidence>
<dbReference type="PROSITE" id="PS50042">
    <property type="entry name" value="CNMP_BINDING_3"/>
    <property type="match status" value="2"/>
</dbReference>
<organism evidence="6 7">
    <name type="scientific">Hypsibius exemplaris</name>
    <name type="common">Freshwater tardigrade</name>
    <dbReference type="NCBI Taxonomy" id="2072580"/>
    <lineage>
        <taxon>Eukaryota</taxon>
        <taxon>Metazoa</taxon>
        <taxon>Ecdysozoa</taxon>
        <taxon>Tardigrada</taxon>
        <taxon>Eutardigrada</taxon>
        <taxon>Parachela</taxon>
        <taxon>Hypsibioidea</taxon>
        <taxon>Hypsibiidae</taxon>
        <taxon>Hypsibius</taxon>
    </lineage>
</organism>
<dbReference type="InterPro" id="IPR018490">
    <property type="entry name" value="cNMP-bd_dom_sf"/>
</dbReference>
<feature type="domain" description="Cyclic nucleotide-binding" evidence="5">
    <location>
        <begin position="171"/>
        <end position="292"/>
    </location>
</feature>
<dbReference type="PRINTS" id="PR00103">
    <property type="entry name" value="CAMPKINASE"/>
</dbReference>
<proteinExistence type="inferred from homology"/>
<dbReference type="AlphaFoldDB" id="A0A1W0W8W3"/>
<keyword evidence="2" id="KW-0116">cAMP-binding</keyword>
<dbReference type="PANTHER" id="PTHR11635:SF152">
    <property type="entry name" value="CAMP-DEPENDENT PROTEIN KINASE TYPE I REGULATORY SUBUNIT-RELATED"/>
    <property type="match status" value="1"/>
</dbReference>
<dbReference type="InterPro" id="IPR050503">
    <property type="entry name" value="cAMP-dep_PK_reg_su-like"/>
</dbReference>